<dbReference type="Pfam" id="PF00144">
    <property type="entry name" value="Beta-lactamase"/>
    <property type="match status" value="1"/>
</dbReference>
<dbReference type="SUPFAM" id="SSF56601">
    <property type="entry name" value="beta-lactamase/transpeptidase-like"/>
    <property type="match status" value="1"/>
</dbReference>
<dbReference type="RefSeq" id="WP_093915820.1">
    <property type="nucleotide sequence ID" value="NZ_FPAJ01000002.1"/>
</dbReference>
<sequence length="427" mass="45491">MKRLKSGLSVAALALAATLVGVTGSWAQDLPRGDAKALGFDPARLARMDATFGALIEKGMTPGAVIMVIRDGQVAHLSAMGKRTPDGDAMTEDSIFRIYSMTKPITSVAAMMLVEEGRLILNAPVATYLPAFKNMTVVTGEKDADGNAVTRPAKGAMTVQDLLRHTSGLTYGFFGAGPAREAYKAAEVASAENTGIEQANLLASLPLEHDPGTVWEYSRATDVLGAVVEVVSGQSLEDFMKARIFDPLGMTDTAFYVDDEADFDRIAEPFADQDTLGGSSLFDPRVRKPNQSGGGGLMSTAQDYAKFAQMMLNGGELNGTRLLSPKTVQLMTSDHLKGIKPGKYYLPGAGYGFGLGYAVRLEDGNAPSFGTAGEFNWGGAAGTGYYTDPKENMIALLMIQSPANRGPLRLIFRNLLYPTIAESRNDD</sequence>
<dbReference type="Gene3D" id="3.40.710.10">
    <property type="entry name" value="DD-peptidase/beta-lactamase superfamily"/>
    <property type="match status" value="1"/>
</dbReference>
<evidence type="ECO:0000256" key="1">
    <source>
        <dbReference type="SAM" id="SignalP"/>
    </source>
</evidence>
<keyword evidence="1" id="KW-0732">Signal</keyword>
<dbReference type="Proteomes" id="UP000199239">
    <property type="component" value="Unassembled WGS sequence"/>
</dbReference>
<evidence type="ECO:0000313" key="3">
    <source>
        <dbReference type="EMBL" id="SFS69315.1"/>
    </source>
</evidence>
<reference evidence="4" key="1">
    <citation type="submission" date="2016-10" db="EMBL/GenBank/DDBJ databases">
        <authorList>
            <person name="Varghese N."/>
            <person name="Submissions S."/>
        </authorList>
    </citation>
    <scope>NUCLEOTIDE SEQUENCE [LARGE SCALE GENOMIC DNA]</scope>
    <source>
        <strain evidence="4">DSM 23422</strain>
    </source>
</reference>
<dbReference type="STRING" id="394264.SAMN04488040_1638"/>
<dbReference type="OrthoDB" id="5377981at2"/>
<dbReference type="InterPro" id="IPR012338">
    <property type="entry name" value="Beta-lactam/transpept-like"/>
</dbReference>
<dbReference type="AlphaFoldDB" id="A0A1I6RX61"/>
<accession>A0A1I6RX61</accession>
<dbReference type="PANTHER" id="PTHR43283">
    <property type="entry name" value="BETA-LACTAMASE-RELATED"/>
    <property type="match status" value="1"/>
</dbReference>
<dbReference type="EMBL" id="FPAJ01000002">
    <property type="protein sequence ID" value="SFS69315.1"/>
    <property type="molecule type" value="Genomic_DNA"/>
</dbReference>
<feature type="domain" description="Beta-lactamase-related" evidence="2">
    <location>
        <begin position="52"/>
        <end position="404"/>
    </location>
</feature>
<evidence type="ECO:0000259" key="2">
    <source>
        <dbReference type="Pfam" id="PF00144"/>
    </source>
</evidence>
<name>A0A1I6RX61_9RHOB</name>
<organism evidence="3 4">
    <name type="scientific">Sulfitobacter marinus</name>
    <dbReference type="NCBI Taxonomy" id="394264"/>
    <lineage>
        <taxon>Bacteria</taxon>
        <taxon>Pseudomonadati</taxon>
        <taxon>Pseudomonadota</taxon>
        <taxon>Alphaproteobacteria</taxon>
        <taxon>Rhodobacterales</taxon>
        <taxon>Roseobacteraceae</taxon>
        <taxon>Sulfitobacter</taxon>
    </lineage>
</organism>
<dbReference type="InterPro" id="IPR001466">
    <property type="entry name" value="Beta-lactam-related"/>
</dbReference>
<dbReference type="InterPro" id="IPR050789">
    <property type="entry name" value="Diverse_Enzym_Activities"/>
</dbReference>
<gene>
    <name evidence="3" type="ORF">SAMN04488040_1638</name>
</gene>
<protein>
    <submittedName>
        <fullName evidence="3">CubicO group peptidase, beta-lactamase class C family</fullName>
    </submittedName>
</protein>
<proteinExistence type="predicted"/>
<feature type="signal peptide" evidence="1">
    <location>
        <begin position="1"/>
        <end position="27"/>
    </location>
</feature>
<dbReference type="PANTHER" id="PTHR43283:SF3">
    <property type="entry name" value="BETA-LACTAMASE FAMILY PROTEIN (AFU_ORTHOLOGUE AFUA_5G07500)"/>
    <property type="match status" value="1"/>
</dbReference>
<feature type="chain" id="PRO_5011567635" evidence="1">
    <location>
        <begin position="28"/>
        <end position="427"/>
    </location>
</feature>
<evidence type="ECO:0000313" key="4">
    <source>
        <dbReference type="Proteomes" id="UP000199239"/>
    </source>
</evidence>
<keyword evidence="4" id="KW-1185">Reference proteome</keyword>